<evidence type="ECO:0000256" key="3">
    <source>
        <dbReference type="ARBA" id="ARBA00022741"/>
    </source>
</evidence>
<dbReference type="PANTHER" id="PTHR46743">
    <property type="entry name" value="TEICHOIC ACIDS EXPORT ATP-BINDING PROTEIN TAGH"/>
    <property type="match status" value="1"/>
</dbReference>
<evidence type="ECO:0000256" key="4">
    <source>
        <dbReference type="ARBA" id="ARBA00022840"/>
    </source>
</evidence>
<dbReference type="CDD" id="cd03220">
    <property type="entry name" value="ABC_KpsT_Wzt"/>
    <property type="match status" value="1"/>
</dbReference>
<evidence type="ECO:0000256" key="1">
    <source>
        <dbReference type="ARBA" id="ARBA00005417"/>
    </source>
</evidence>
<protein>
    <submittedName>
        <fullName evidence="6">ABC transporter ATP-binding protein</fullName>
    </submittedName>
</protein>
<dbReference type="InterPro" id="IPR003593">
    <property type="entry name" value="AAA+_ATPase"/>
</dbReference>
<evidence type="ECO:0000256" key="2">
    <source>
        <dbReference type="ARBA" id="ARBA00022448"/>
    </source>
</evidence>
<organism evidence="6 7">
    <name type="scientific">Acidihalobacter aeolianus</name>
    <dbReference type="NCBI Taxonomy" id="2792603"/>
    <lineage>
        <taxon>Bacteria</taxon>
        <taxon>Pseudomonadati</taxon>
        <taxon>Pseudomonadota</taxon>
        <taxon>Gammaproteobacteria</taxon>
        <taxon>Chromatiales</taxon>
        <taxon>Ectothiorhodospiraceae</taxon>
        <taxon>Acidihalobacter</taxon>
    </lineage>
</organism>
<dbReference type="PANTHER" id="PTHR46743:SF2">
    <property type="entry name" value="TEICHOIC ACIDS EXPORT ATP-BINDING PROTEIN TAGH"/>
    <property type="match status" value="1"/>
</dbReference>
<evidence type="ECO:0000313" key="7">
    <source>
        <dbReference type="Proteomes" id="UP000095342"/>
    </source>
</evidence>
<dbReference type="Proteomes" id="UP000095342">
    <property type="component" value="Chromosome"/>
</dbReference>
<dbReference type="InterPro" id="IPR050683">
    <property type="entry name" value="Bact_Polysacc_Export_ATP-bd"/>
</dbReference>
<accession>A0A1D8K9E5</accession>
<dbReference type="AlphaFoldDB" id="A0A1D8K9E5"/>
<dbReference type="SUPFAM" id="SSF52540">
    <property type="entry name" value="P-loop containing nucleoside triphosphate hydrolases"/>
    <property type="match status" value="1"/>
</dbReference>
<dbReference type="RefSeq" id="WP_070073118.1">
    <property type="nucleotide sequence ID" value="NZ_CP017448.1"/>
</dbReference>
<name>A0A1D8K9E5_9GAMM</name>
<gene>
    <name evidence="6" type="ORF">BJI67_11310</name>
</gene>
<dbReference type="Pfam" id="PF00005">
    <property type="entry name" value="ABC_tran"/>
    <property type="match status" value="1"/>
</dbReference>
<dbReference type="KEGG" id="aaeo:BJI67_11310"/>
<comment type="similarity">
    <text evidence="1">Belongs to the ABC transporter superfamily.</text>
</comment>
<dbReference type="InterPro" id="IPR015860">
    <property type="entry name" value="ABC_transpr_TagH-like"/>
</dbReference>
<proteinExistence type="inferred from homology"/>
<feature type="domain" description="ABC transporter" evidence="5">
    <location>
        <begin position="27"/>
        <end position="242"/>
    </location>
</feature>
<evidence type="ECO:0000313" key="6">
    <source>
        <dbReference type="EMBL" id="AOV17570.1"/>
    </source>
</evidence>
<sequence length="243" mass="27027">MSDNVIVVEHVSKEFVLHHNAQDSLKKRVVGLVHKRWRPKPHIFQALHDVSLTVKRGEALGLMGHNGSGKSTLLTLIAGIIPPTSGRIITHGRLVPMIALGVGFSPDLTGEENIYLNASLFGLKNRETRSLLPKILEFSELGDFIYEPVKNYSSGMYARLGFSVAVHLDPEILLADEILSVGDADFQQKCLARIEELRKGGMTLLFVSHQQNQVAQFCNRYMRMEKGHVVASGNVSDLYRQVT</sequence>
<dbReference type="Gene3D" id="3.40.50.300">
    <property type="entry name" value="P-loop containing nucleotide triphosphate hydrolases"/>
    <property type="match status" value="1"/>
</dbReference>
<dbReference type="GO" id="GO:0005524">
    <property type="term" value="F:ATP binding"/>
    <property type="evidence" value="ECO:0007669"/>
    <property type="project" value="UniProtKB-KW"/>
</dbReference>
<keyword evidence="7" id="KW-1185">Reference proteome</keyword>
<dbReference type="GO" id="GO:0140359">
    <property type="term" value="F:ABC-type transporter activity"/>
    <property type="evidence" value="ECO:0007669"/>
    <property type="project" value="InterPro"/>
</dbReference>
<dbReference type="GO" id="GO:0016020">
    <property type="term" value="C:membrane"/>
    <property type="evidence" value="ECO:0007669"/>
    <property type="project" value="InterPro"/>
</dbReference>
<keyword evidence="3" id="KW-0547">Nucleotide-binding</keyword>
<keyword evidence="2" id="KW-0813">Transport</keyword>
<dbReference type="SMART" id="SM00382">
    <property type="entry name" value="AAA"/>
    <property type="match status" value="1"/>
</dbReference>
<reference evidence="6 7" key="1">
    <citation type="submission" date="2016-09" db="EMBL/GenBank/DDBJ databases">
        <title>Acidihalobacter prosperus V6 (DSM14174).</title>
        <authorList>
            <person name="Khaleque H.N."/>
            <person name="Ramsay J.P."/>
            <person name="Murphy R.J.T."/>
            <person name="Kaksonen A.H."/>
            <person name="Boxall N.J."/>
            <person name="Watkin E.L.J."/>
        </authorList>
    </citation>
    <scope>NUCLEOTIDE SEQUENCE [LARGE SCALE GENOMIC DNA]</scope>
    <source>
        <strain evidence="6 7">V6</strain>
    </source>
</reference>
<dbReference type="GO" id="GO:0016887">
    <property type="term" value="F:ATP hydrolysis activity"/>
    <property type="evidence" value="ECO:0007669"/>
    <property type="project" value="InterPro"/>
</dbReference>
<dbReference type="InterPro" id="IPR027417">
    <property type="entry name" value="P-loop_NTPase"/>
</dbReference>
<evidence type="ECO:0000259" key="5">
    <source>
        <dbReference type="PROSITE" id="PS50893"/>
    </source>
</evidence>
<dbReference type="InterPro" id="IPR003439">
    <property type="entry name" value="ABC_transporter-like_ATP-bd"/>
</dbReference>
<dbReference type="PROSITE" id="PS50893">
    <property type="entry name" value="ABC_TRANSPORTER_2"/>
    <property type="match status" value="1"/>
</dbReference>
<keyword evidence="4 6" id="KW-0067">ATP-binding</keyword>
<dbReference type="EMBL" id="CP017448">
    <property type="protein sequence ID" value="AOV17570.1"/>
    <property type="molecule type" value="Genomic_DNA"/>
</dbReference>